<name>A0A1M5XXI0_9CLOT</name>
<dbReference type="EMBL" id="FQXM01000040">
    <property type="protein sequence ID" value="SHI04500.1"/>
    <property type="molecule type" value="Genomic_DNA"/>
</dbReference>
<dbReference type="STRING" id="1121316.SAMN02745207_04011"/>
<evidence type="ECO:0000313" key="2">
    <source>
        <dbReference type="Proteomes" id="UP000184447"/>
    </source>
</evidence>
<reference evidence="1 2" key="1">
    <citation type="submission" date="2016-11" db="EMBL/GenBank/DDBJ databases">
        <authorList>
            <person name="Jaros S."/>
            <person name="Januszkiewicz K."/>
            <person name="Wedrychowicz H."/>
        </authorList>
    </citation>
    <scope>NUCLEOTIDE SEQUENCE [LARGE SCALE GENOMIC DNA]</scope>
    <source>
        <strain evidence="1 2">DSM 8605</strain>
    </source>
</reference>
<evidence type="ECO:0000313" key="1">
    <source>
        <dbReference type="EMBL" id="SHI04500.1"/>
    </source>
</evidence>
<protein>
    <submittedName>
        <fullName evidence="1">Uncharacterized protein</fullName>
    </submittedName>
</protein>
<dbReference type="AlphaFoldDB" id="A0A1M5XXI0"/>
<proteinExistence type="predicted"/>
<organism evidence="1 2">
    <name type="scientific">Clostridium grantii DSM 8605</name>
    <dbReference type="NCBI Taxonomy" id="1121316"/>
    <lineage>
        <taxon>Bacteria</taxon>
        <taxon>Bacillati</taxon>
        <taxon>Bacillota</taxon>
        <taxon>Clostridia</taxon>
        <taxon>Eubacteriales</taxon>
        <taxon>Clostridiaceae</taxon>
        <taxon>Clostridium</taxon>
    </lineage>
</organism>
<keyword evidence="2" id="KW-1185">Reference proteome</keyword>
<accession>A0A1M5XXI0</accession>
<dbReference type="RefSeq" id="WP_073340818.1">
    <property type="nucleotide sequence ID" value="NZ_FQXM01000040.1"/>
</dbReference>
<dbReference type="OrthoDB" id="9827908at2"/>
<dbReference type="Proteomes" id="UP000184447">
    <property type="component" value="Unassembled WGS sequence"/>
</dbReference>
<sequence>MELKYYLDKAIDEYAGRMGTITTKKIMNYVYSEYNIDANVEDITNILKNRESILEIVDGIFVDENSFLSLVEKTETNLLKSYIEFQYFISINQEQMAGILDIIKSNKGKKLNLDTLDQSQGLDKATIENGEKTQKSTVEKSNEIQKENENKWTYSKIVNFGMENGYVKSNWVENIDYTLEKEVYDYFQTVEEIEDKGIEIKY</sequence>
<gene>
    <name evidence="1" type="ORF">SAMN02745207_04011</name>
</gene>